<dbReference type="PANTHER" id="PTHR37706">
    <property type="entry name" value="TRANSMEMBRANE PROTEIN"/>
    <property type="match status" value="1"/>
</dbReference>
<evidence type="ECO:0000256" key="1">
    <source>
        <dbReference type="SAM" id="MobiDB-lite"/>
    </source>
</evidence>
<evidence type="ECO:0000256" key="2">
    <source>
        <dbReference type="SAM" id="Phobius"/>
    </source>
</evidence>
<comment type="caution">
    <text evidence="3">The sequence shown here is derived from an EMBL/GenBank/DDBJ whole genome shotgun (WGS) entry which is preliminary data.</text>
</comment>
<feature type="region of interest" description="Disordered" evidence="1">
    <location>
        <begin position="70"/>
        <end position="97"/>
    </location>
</feature>
<keyword evidence="2" id="KW-0472">Membrane</keyword>
<keyword evidence="2" id="KW-1133">Transmembrane helix</keyword>
<keyword evidence="4" id="KW-1185">Reference proteome</keyword>
<dbReference type="AlphaFoldDB" id="A0AAP0F3A4"/>
<feature type="transmembrane region" description="Helical" evidence="2">
    <location>
        <begin position="106"/>
        <end position="125"/>
    </location>
</feature>
<protein>
    <submittedName>
        <fullName evidence="3">Uncharacterized protein</fullName>
    </submittedName>
</protein>
<keyword evidence="2" id="KW-0812">Transmembrane</keyword>
<name>A0AAP0F3A4_9MAGN</name>
<sequence>MEGPVTNAVRATAPPWTAPIKSRLSSHHLLLFRCFLSSSSSSSLGLLHNPRPLLGFPSRLRPDRCGLRLAATLGSQSDPPPPPPPPPSPPKGLDGPLSKIQDRVQIFFAVLFWMSLFFWACAWDGRSGNRPTKRSRFRR</sequence>
<dbReference type="Proteomes" id="UP001419268">
    <property type="component" value="Unassembled WGS sequence"/>
</dbReference>
<accession>A0AAP0F3A4</accession>
<gene>
    <name evidence="3" type="ORF">Scep_024223</name>
</gene>
<feature type="compositionally biased region" description="Pro residues" evidence="1">
    <location>
        <begin position="78"/>
        <end position="90"/>
    </location>
</feature>
<dbReference type="EMBL" id="JBBNAG010000010">
    <property type="protein sequence ID" value="KAK9100793.1"/>
    <property type="molecule type" value="Genomic_DNA"/>
</dbReference>
<reference evidence="3 4" key="1">
    <citation type="submission" date="2024-01" db="EMBL/GenBank/DDBJ databases">
        <title>Genome assemblies of Stephania.</title>
        <authorList>
            <person name="Yang L."/>
        </authorList>
    </citation>
    <scope>NUCLEOTIDE SEQUENCE [LARGE SCALE GENOMIC DNA]</scope>
    <source>
        <strain evidence="3">JXDWG</strain>
        <tissue evidence="3">Leaf</tissue>
    </source>
</reference>
<evidence type="ECO:0000313" key="4">
    <source>
        <dbReference type="Proteomes" id="UP001419268"/>
    </source>
</evidence>
<organism evidence="3 4">
    <name type="scientific">Stephania cephalantha</name>
    <dbReference type="NCBI Taxonomy" id="152367"/>
    <lineage>
        <taxon>Eukaryota</taxon>
        <taxon>Viridiplantae</taxon>
        <taxon>Streptophyta</taxon>
        <taxon>Embryophyta</taxon>
        <taxon>Tracheophyta</taxon>
        <taxon>Spermatophyta</taxon>
        <taxon>Magnoliopsida</taxon>
        <taxon>Ranunculales</taxon>
        <taxon>Menispermaceae</taxon>
        <taxon>Menispermoideae</taxon>
        <taxon>Cissampelideae</taxon>
        <taxon>Stephania</taxon>
    </lineage>
</organism>
<proteinExistence type="predicted"/>
<evidence type="ECO:0000313" key="3">
    <source>
        <dbReference type="EMBL" id="KAK9100793.1"/>
    </source>
</evidence>
<dbReference type="PANTHER" id="PTHR37706:SF2">
    <property type="entry name" value="TRANSMEMBRANE PROTEIN"/>
    <property type="match status" value="1"/>
</dbReference>